<feature type="transmembrane region" description="Helical" evidence="1">
    <location>
        <begin position="20"/>
        <end position="53"/>
    </location>
</feature>
<gene>
    <name evidence="2" type="ORF">BRADI_1g69466v3</name>
</gene>
<dbReference type="EnsemblPlants" id="KQK22806">
    <property type="protein sequence ID" value="KQK22806"/>
    <property type="gene ID" value="BRADI_1g69466v3"/>
</dbReference>
<proteinExistence type="predicted"/>
<dbReference type="InParanoid" id="A0A0Q3NYL9"/>
<dbReference type="STRING" id="15368.A0A0Q3NYL9"/>
<dbReference type="PANTHER" id="PTHR33979:SF2">
    <property type="entry name" value="PEPTIDASE M50B-LIKE-DOMAIN-CONTAINING PROTEIN"/>
    <property type="match status" value="1"/>
</dbReference>
<keyword evidence="4" id="KW-1185">Reference proteome</keyword>
<dbReference type="EMBL" id="CM000880">
    <property type="protein sequence ID" value="KQK22806.1"/>
    <property type="molecule type" value="Genomic_DNA"/>
</dbReference>
<reference evidence="2" key="2">
    <citation type="submission" date="2017-06" db="EMBL/GenBank/DDBJ databases">
        <title>WGS assembly of Brachypodium distachyon.</title>
        <authorList>
            <consortium name="The International Brachypodium Initiative"/>
            <person name="Lucas S."/>
            <person name="Harmon-Smith M."/>
            <person name="Lail K."/>
            <person name="Tice H."/>
            <person name="Grimwood J."/>
            <person name="Bruce D."/>
            <person name="Barry K."/>
            <person name="Shu S."/>
            <person name="Lindquist E."/>
            <person name="Wang M."/>
            <person name="Pitluck S."/>
            <person name="Vogel J.P."/>
            <person name="Garvin D.F."/>
            <person name="Mockler T.C."/>
            <person name="Schmutz J."/>
            <person name="Rokhsar D."/>
            <person name="Bevan M.W."/>
        </authorList>
    </citation>
    <scope>NUCLEOTIDE SEQUENCE</scope>
    <source>
        <strain evidence="2">Bd21</strain>
    </source>
</reference>
<keyword evidence="1" id="KW-0812">Transmembrane</keyword>
<sequence length="139" mass="15630">MQVHANERGVTQTRDLGSSFWRMVFVLSSTHLLTTRIAAGCFILALVAVLFVAKNASLLWFLHWLCIGFIVSIGVVWVIQEFITFHVLTFLLMVTLSRRVNSSDTDEKCVEICPCPCNDGFISFNFLCPSIYHGLVILS</sequence>
<dbReference type="AlphaFoldDB" id="A0A0Q3NYL9"/>
<accession>A0A0Q3NYL9</accession>
<name>A0A0Q3NYL9_BRADI</name>
<organism evidence="2">
    <name type="scientific">Brachypodium distachyon</name>
    <name type="common">Purple false brome</name>
    <name type="synonym">Trachynia distachya</name>
    <dbReference type="NCBI Taxonomy" id="15368"/>
    <lineage>
        <taxon>Eukaryota</taxon>
        <taxon>Viridiplantae</taxon>
        <taxon>Streptophyta</taxon>
        <taxon>Embryophyta</taxon>
        <taxon>Tracheophyta</taxon>
        <taxon>Spermatophyta</taxon>
        <taxon>Magnoliopsida</taxon>
        <taxon>Liliopsida</taxon>
        <taxon>Poales</taxon>
        <taxon>Poaceae</taxon>
        <taxon>BOP clade</taxon>
        <taxon>Pooideae</taxon>
        <taxon>Stipodae</taxon>
        <taxon>Brachypodieae</taxon>
        <taxon>Brachypodium</taxon>
    </lineage>
</organism>
<dbReference type="PANTHER" id="PTHR33979">
    <property type="entry name" value="OS02G0221600 PROTEIN"/>
    <property type="match status" value="1"/>
</dbReference>
<evidence type="ECO:0000256" key="1">
    <source>
        <dbReference type="SAM" id="Phobius"/>
    </source>
</evidence>
<reference evidence="2 3" key="1">
    <citation type="journal article" date="2010" name="Nature">
        <title>Genome sequencing and analysis of the model grass Brachypodium distachyon.</title>
        <authorList>
            <consortium name="International Brachypodium Initiative"/>
        </authorList>
    </citation>
    <scope>NUCLEOTIDE SEQUENCE [LARGE SCALE GENOMIC DNA]</scope>
    <source>
        <strain evidence="2 3">Bd21</strain>
    </source>
</reference>
<reference evidence="3" key="3">
    <citation type="submission" date="2018-08" db="UniProtKB">
        <authorList>
            <consortium name="EnsemblPlants"/>
        </authorList>
    </citation>
    <scope>IDENTIFICATION</scope>
    <source>
        <strain evidence="3">cv. Bd21</strain>
    </source>
</reference>
<dbReference type="Gramene" id="KQK22806">
    <property type="protein sequence ID" value="KQK22806"/>
    <property type="gene ID" value="BRADI_1g69466v3"/>
</dbReference>
<dbReference type="OrthoDB" id="40823at2759"/>
<evidence type="ECO:0000313" key="3">
    <source>
        <dbReference type="EnsemblPlants" id="KQK22806"/>
    </source>
</evidence>
<feature type="transmembrane region" description="Helical" evidence="1">
    <location>
        <begin position="59"/>
        <end position="92"/>
    </location>
</feature>
<keyword evidence="1" id="KW-0472">Membrane</keyword>
<evidence type="ECO:0000313" key="4">
    <source>
        <dbReference type="Proteomes" id="UP000008810"/>
    </source>
</evidence>
<protein>
    <submittedName>
        <fullName evidence="2 3">Uncharacterized protein</fullName>
    </submittedName>
</protein>
<keyword evidence="1" id="KW-1133">Transmembrane helix</keyword>
<evidence type="ECO:0000313" key="2">
    <source>
        <dbReference type="EMBL" id="KQK22806.1"/>
    </source>
</evidence>
<dbReference type="Proteomes" id="UP000008810">
    <property type="component" value="Chromosome 1"/>
</dbReference>